<protein>
    <recommendedName>
        <fullName evidence="2">DUF5652 domain-containing protein</fullName>
    </recommendedName>
</protein>
<gene>
    <name evidence="3" type="ORF">A2570_02755</name>
</gene>
<name>A0A1G1XJC1_9BACT</name>
<sequence>MFDQLPSLMANRWVILFLLSWSLVWKGLALWRAARSSQRNWFIVLLVVNTLGVLEIFYLFFWDSFKQISKKLFGSNNSS</sequence>
<organism evidence="3 4">
    <name type="scientific">Candidatus Brennerbacteria bacterium RIFOXYD1_FULL_41_16</name>
    <dbReference type="NCBI Taxonomy" id="1797529"/>
    <lineage>
        <taxon>Bacteria</taxon>
        <taxon>Candidatus Brenneribacteriota</taxon>
    </lineage>
</organism>
<dbReference type="Pfam" id="PF18893">
    <property type="entry name" value="DUF5652"/>
    <property type="match status" value="1"/>
</dbReference>
<accession>A0A1G1XJC1</accession>
<dbReference type="AlphaFoldDB" id="A0A1G1XJC1"/>
<comment type="caution">
    <text evidence="3">The sequence shown here is derived from an EMBL/GenBank/DDBJ whole genome shotgun (WGS) entry which is preliminary data.</text>
</comment>
<keyword evidence="1" id="KW-0812">Transmembrane</keyword>
<evidence type="ECO:0000313" key="3">
    <source>
        <dbReference type="EMBL" id="OGY40183.1"/>
    </source>
</evidence>
<evidence type="ECO:0000256" key="1">
    <source>
        <dbReference type="SAM" id="Phobius"/>
    </source>
</evidence>
<dbReference type="Proteomes" id="UP000178570">
    <property type="component" value="Unassembled WGS sequence"/>
</dbReference>
<evidence type="ECO:0000313" key="4">
    <source>
        <dbReference type="Proteomes" id="UP000178570"/>
    </source>
</evidence>
<feature type="domain" description="DUF5652" evidence="2">
    <location>
        <begin position="11"/>
        <end position="64"/>
    </location>
</feature>
<reference evidence="3 4" key="1">
    <citation type="journal article" date="2016" name="Nat. Commun.">
        <title>Thousands of microbial genomes shed light on interconnected biogeochemical processes in an aquifer system.</title>
        <authorList>
            <person name="Anantharaman K."/>
            <person name="Brown C.T."/>
            <person name="Hug L.A."/>
            <person name="Sharon I."/>
            <person name="Castelle C.J."/>
            <person name="Probst A.J."/>
            <person name="Thomas B.C."/>
            <person name="Singh A."/>
            <person name="Wilkins M.J."/>
            <person name="Karaoz U."/>
            <person name="Brodie E.L."/>
            <person name="Williams K.H."/>
            <person name="Hubbard S.S."/>
            <person name="Banfield J.F."/>
        </authorList>
    </citation>
    <scope>NUCLEOTIDE SEQUENCE [LARGE SCALE GENOMIC DNA]</scope>
</reference>
<dbReference type="InterPro" id="IPR043712">
    <property type="entry name" value="DUF5652"/>
</dbReference>
<feature type="transmembrane region" description="Helical" evidence="1">
    <location>
        <begin position="12"/>
        <end position="34"/>
    </location>
</feature>
<dbReference type="STRING" id="1797529.A2570_02755"/>
<keyword evidence="1" id="KW-0472">Membrane</keyword>
<dbReference type="EMBL" id="MHHY01000009">
    <property type="protein sequence ID" value="OGY40183.1"/>
    <property type="molecule type" value="Genomic_DNA"/>
</dbReference>
<feature type="transmembrane region" description="Helical" evidence="1">
    <location>
        <begin position="40"/>
        <end position="61"/>
    </location>
</feature>
<evidence type="ECO:0000259" key="2">
    <source>
        <dbReference type="Pfam" id="PF18893"/>
    </source>
</evidence>
<proteinExistence type="predicted"/>
<keyword evidence="1" id="KW-1133">Transmembrane helix</keyword>